<keyword evidence="1" id="KW-0378">Hydrolase</keyword>
<evidence type="ECO:0000313" key="5">
    <source>
        <dbReference type="Proteomes" id="UP000010301"/>
    </source>
</evidence>
<dbReference type="PANTHER" id="PTHR10357">
    <property type="entry name" value="ALPHA-AMYLASE FAMILY MEMBER"/>
    <property type="match status" value="1"/>
</dbReference>
<keyword evidence="5" id="KW-1185">Reference proteome</keyword>
<keyword evidence="2" id="KW-0326">Glycosidase</keyword>
<evidence type="ECO:0000256" key="2">
    <source>
        <dbReference type="ARBA" id="ARBA00023295"/>
    </source>
</evidence>
<dbReference type="Gene3D" id="3.20.20.80">
    <property type="entry name" value="Glycosidases"/>
    <property type="match status" value="1"/>
</dbReference>
<dbReference type="HOGENOM" id="CLU_006462_6_4_11"/>
<dbReference type="InterPro" id="IPR017853">
    <property type="entry name" value="GH"/>
</dbReference>
<dbReference type="STRING" id="525245.HMPREF0044_0642"/>
<dbReference type="CDD" id="cd11338">
    <property type="entry name" value="AmyAc_CMD"/>
    <property type="match status" value="1"/>
</dbReference>
<dbReference type="GO" id="GO:0004553">
    <property type="term" value="F:hydrolase activity, hydrolyzing O-glycosyl compounds"/>
    <property type="evidence" value="ECO:0007669"/>
    <property type="project" value="InterPro"/>
</dbReference>
<dbReference type="SUPFAM" id="SSF51445">
    <property type="entry name" value="(Trans)glycosidases"/>
    <property type="match status" value="1"/>
</dbReference>
<dbReference type="AlphaFoldDB" id="C0W0P9"/>
<evidence type="ECO:0000259" key="3">
    <source>
        <dbReference type="SMART" id="SM00642"/>
    </source>
</evidence>
<dbReference type="CDD" id="cd02857">
    <property type="entry name" value="E_set_CDase_PDE_N"/>
    <property type="match status" value="1"/>
</dbReference>
<dbReference type="Proteomes" id="UP000010301">
    <property type="component" value="Unassembled WGS sequence"/>
</dbReference>
<organism evidence="4 5">
    <name type="scientific">Gleimia coleocanis DSM 15436</name>
    <dbReference type="NCBI Taxonomy" id="525245"/>
    <lineage>
        <taxon>Bacteria</taxon>
        <taxon>Bacillati</taxon>
        <taxon>Actinomycetota</taxon>
        <taxon>Actinomycetes</taxon>
        <taxon>Actinomycetales</taxon>
        <taxon>Actinomycetaceae</taxon>
        <taxon>Gleimia</taxon>
    </lineage>
</organism>
<dbReference type="InterPro" id="IPR006047">
    <property type="entry name" value="GH13_cat_dom"/>
</dbReference>
<evidence type="ECO:0000313" key="4">
    <source>
        <dbReference type="EMBL" id="EEH63623.1"/>
    </source>
</evidence>
<dbReference type="EMBL" id="ACFG01000030">
    <property type="protein sequence ID" value="EEH63623.1"/>
    <property type="molecule type" value="Genomic_DNA"/>
</dbReference>
<sequence>MYADTSASAETNTIKVQLRAINPRPVQTVAVRILDDAEPKHIEARPITKPNTVAGEYWWEAEIPVVGLTQHYRWHIGFTDKTTLWLNALGEFKRTAPDHADFKIQVGGTVPQWYSQARIYQIFIDRFARRQTLSTQNLPQWSTGWISDNISEFAEGPGQRNLYGGDLWGIIDKLDYIQGLGFDTLYLTPFFEARTNHRYDARTFWRVDPFLGGDEALIALIEACHARGMKFIGDLTTNHTGLSHEWFEKASTDPTSIERDFYYWDENGDYACWLGVKNLPKLNYNSAELRRRMFGESGVVRRYLEPPFNMDGWRIDVANMTGRYQHDNLYPEVSLLTRQAVEAADPAGQKVLIAEHCHDFGPDIKGNTWQGAMNYAGFTRPFWDWLCPETVVPRFLGTLADLHSLPGSEVVDTIDAFGAETTWQVRQASYNLVSSHDTPRIFDTLVGPYGAFVGLAAAYTLPGVPMVLYGEELLLPSVNGDNCRVPMPWDEAFAGATDLADWLRSLAALRFLPAVTEGGLRWVYVSDDVIVFARETASQRLLVGLCRDMTAGVSVNDELLSFGNPTQVLAGQVTVVAGELQLEFANGVAIAQWEL</sequence>
<dbReference type="InterPro" id="IPR004185">
    <property type="entry name" value="Glyco_hydro_13_lg-like_dom"/>
</dbReference>
<dbReference type="GO" id="GO:0005975">
    <property type="term" value="P:carbohydrate metabolic process"/>
    <property type="evidence" value="ECO:0007669"/>
    <property type="project" value="InterPro"/>
</dbReference>
<accession>C0W0P9</accession>
<dbReference type="SMART" id="SM00642">
    <property type="entry name" value="Aamy"/>
    <property type="match status" value="1"/>
</dbReference>
<comment type="caution">
    <text evidence="4">The sequence shown here is derived from an EMBL/GenBank/DDBJ whole genome shotgun (WGS) entry which is preliminary data.</text>
</comment>
<feature type="domain" description="Glycosyl hydrolase family 13 catalytic" evidence="3">
    <location>
        <begin position="121"/>
        <end position="510"/>
    </location>
</feature>
<protein>
    <submittedName>
        <fullName evidence="4">Alpha amylase, catalytic domain protein</fullName>
    </submittedName>
</protein>
<dbReference type="Pfam" id="PF00128">
    <property type="entry name" value="Alpha-amylase"/>
    <property type="match status" value="1"/>
</dbReference>
<name>C0W0P9_9ACTO</name>
<dbReference type="PANTHER" id="PTHR10357:SF210">
    <property type="entry name" value="MALTODEXTRIN GLUCOSIDASE"/>
    <property type="match status" value="1"/>
</dbReference>
<dbReference type="eggNOG" id="COG0366">
    <property type="taxonomic scope" value="Bacteria"/>
</dbReference>
<gene>
    <name evidence="4" type="ORF">HMPREF0044_0642</name>
</gene>
<evidence type="ECO:0000256" key="1">
    <source>
        <dbReference type="ARBA" id="ARBA00022801"/>
    </source>
</evidence>
<reference evidence="4 5" key="1">
    <citation type="submission" date="2009-01" db="EMBL/GenBank/DDBJ databases">
        <authorList>
            <person name="Qin X."/>
            <person name="Bachman B."/>
            <person name="Battles P."/>
            <person name="Bell A."/>
            <person name="Bess C."/>
            <person name="Bickham C."/>
            <person name="Chaboub L."/>
            <person name="Chen D."/>
            <person name="Coyle M."/>
            <person name="Deiros D.R."/>
            <person name="Dinh H."/>
            <person name="Forbes L."/>
            <person name="Fowler G."/>
            <person name="Francisco L."/>
            <person name="Fu Q."/>
            <person name="Gubbala S."/>
            <person name="Hale W."/>
            <person name="Han Y."/>
            <person name="Hemphill L."/>
            <person name="Highlander S.K."/>
            <person name="Hirani K."/>
            <person name="Hogues M."/>
            <person name="Jackson L."/>
            <person name="Jakkamsetti A."/>
            <person name="Javaid M."/>
            <person name="Jiang H."/>
            <person name="Korchina V."/>
            <person name="Kovar C."/>
            <person name="Lara F."/>
            <person name="Lee S."/>
            <person name="Mata R."/>
            <person name="Mathew T."/>
            <person name="Moen C."/>
            <person name="Morales K."/>
            <person name="Munidasa M."/>
            <person name="Nazareth L."/>
            <person name="Ngo R."/>
            <person name="Nguyen L."/>
            <person name="Okwuonu G."/>
            <person name="Ongeri F."/>
            <person name="Patil S."/>
            <person name="Petrosino J."/>
            <person name="Pham C."/>
            <person name="Pham P."/>
            <person name="Pu L.-L."/>
            <person name="Puazo M."/>
            <person name="Raj R."/>
            <person name="Reid J."/>
            <person name="Rouhana J."/>
            <person name="Saada N."/>
            <person name="Shang Y."/>
            <person name="Simmons D."/>
            <person name="Thornton R."/>
            <person name="Warren J."/>
            <person name="Weissenberger G."/>
            <person name="Zhang J."/>
            <person name="Zhang L."/>
            <person name="Zhou C."/>
            <person name="Zhu D."/>
            <person name="Muzny D."/>
            <person name="Worley K."/>
            <person name="Gibbs R."/>
        </authorList>
    </citation>
    <scope>NUCLEOTIDE SEQUENCE [LARGE SCALE GENOMIC DNA]</scope>
    <source>
        <strain evidence="4 5">DSM 15436</strain>
    </source>
</reference>
<proteinExistence type="predicted"/>